<keyword evidence="3" id="KW-1185">Reference proteome</keyword>
<dbReference type="OrthoDB" id="6382410at2"/>
<dbReference type="InterPro" id="IPR002818">
    <property type="entry name" value="DJ-1/PfpI"/>
</dbReference>
<reference evidence="3" key="1">
    <citation type="submission" date="2016-11" db="EMBL/GenBank/DDBJ databases">
        <authorList>
            <person name="Varghese N."/>
            <person name="Submissions S."/>
        </authorList>
    </citation>
    <scope>NUCLEOTIDE SEQUENCE [LARGE SCALE GENOMIC DNA]</scope>
    <source>
        <strain evidence="3">DSM 10349</strain>
    </source>
</reference>
<dbReference type="GO" id="GO:0006355">
    <property type="term" value="P:regulation of DNA-templated transcription"/>
    <property type="evidence" value="ECO:0007669"/>
    <property type="project" value="TreeGrafter"/>
</dbReference>
<dbReference type="Proteomes" id="UP000183997">
    <property type="component" value="Unassembled WGS sequence"/>
</dbReference>
<dbReference type="Gene3D" id="3.40.50.880">
    <property type="match status" value="1"/>
</dbReference>
<organism evidence="2 3">
    <name type="scientific">Desulforamulus aeronauticus DSM 10349</name>
    <dbReference type="NCBI Taxonomy" id="1121421"/>
    <lineage>
        <taxon>Bacteria</taxon>
        <taxon>Bacillati</taxon>
        <taxon>Bacillota</taxon>
        <taxon>Clostridia</taxon>
        <taxon>Eubacteriales</taxon>
        <taxon>Peptococcaceae</taxon>
        <taxon>Desulforamulus</taxon>
    </lineage>
</organism>
<name>A0A1M6TCU2_9FIRM</name>
<accession>A0A1M6TCU2</accession>
<feature type="domain" description="DJ-1/PfpI" evidence="1">
    <location>
        <begin position="7"/>
        <end position="171"/>
    </location>
</feature>
<dbReference type="PANTHER" id="PTHR43130">
    <property type="entry name" value="ARAC-FAMILY TRANSCRIPTIONAL REGULATOR"/>
    <property type="match status" value="1"/>
</dbReference>
<protein>
    <submittedName>
        <fullName evidence="2">DJ-1/PfpI family protein</fullName>
    </submittedName>
</protein>
<proteinExistence type="predicted"/>
<dbReference type="Pfam" id="PF01965">
    <property type="entry name" value="DJ-1_PfpI"/>
    <property type="match status" value="1"/>
</dbReference>
<evidence type="ECO:0000313" key="2">
    <source>
        <dbReference type="EMBL" id="SHK54588.1"/>
    </source>
</evidence>
<dbReference type="SUPFAM" id="SSF52317">
    <property type="entry name" value="Class I glutamine amidotransferase-like"/>
    <property type="match status" value="1"/>
</dbReference>
<evidence type="ECO:0000259" key="1">
    <source>
        <dbReference type="Pfam" id="PF01965"/>
    </source>
</evidence>
<dbReference type="EMBL" id="FRAR01000016">
    <property type="protein sequence ID" value="SHK54588.1"/>
    <property type="molecule type" value="Genomic_DNA"/>
</dbReference>
<dbReference type="AlphaFoldDB" id="A0A1M6TCU2"/>
<gene>
    <name evidence="2" type="ORF">SAMN02745123_02256</name>
</gene>
<dbReference type="InterPro" id="IPR052158">
    <property type="entry name" value="INH-QAR"/>
</dbReference>
<dbReference type="RefSeq" id="WP_072914322.1">
    <property type="nucleotide sequence ID" value="NZ_FRAR01000016.1"/>
</dbReference>
<dbReference type="STRING" id="1121421.SAMN02745123_02256"/>
<dbReference type="CDD" id="cd03139">
    <property type="entry name" value="GATase1_PfpI_2"/>
    <property type="match status" value="1"/>
</dbReference>
<dbReference type="InterPro" id="IPR029062">
    <property type="entry name" value="Class_I_gatase-like"/>
</dbReference>
<sequence length="198" mass="21446">MIKTRNVGIYLFEGVELLDFAGPYEVFTMVNQGGPAAFNVYTVSENQPEIRTFNGLVAKADYTFSDSPQADILVIPGGINPASQLTNETVLNWLKEQSDHAEITLSVCTGTLLLAKIGLLKGLSATTHHMAYDRLVELAPDTNIEKGKRFIDNGKIITSAGVSAGIDSSLYVVARLLGPEIASRASKTMEYVSNELTF</sequence>
<dbReference type="PANTHER" id="PTHR43130:SF14">
    <property type="entry name" value="DJ-1_PFPI DOMAIN-CONTAINING PROTEIN"/>
    <property type="match status" value="1"/>
</dbReference>
<evidence type="ECO:0000313" key="3">
    <source>
        <dbReference type="Proteomes" id="UP000183997"/>
    </source>
</evidence>